<proteinExistence type="predicted"/>
<dbReference type="Proteomes" id="UP000202176">
    <property type="component" value="Segment"/>
</dbReference>
<keyword evidence="2" id="KW-1185">Reference proteome</keyword>
<dbReference type="EMBL" id="KF740664">
    <property type="protein sequence ID" value="AHH01605.1"/>
    <property type="molecule type" value="Genomic_DNA"/>
</dbReference>
<evidence type="ECO:0000313" key="1">
    <source>
        <dbReference type="EMBL" id="AHH01605.1"/>
    </source>
</evidence>
<evidence type="ECO:0000313" key="2">
    <source>
        <dbReference type="Proteomes" id="UP000202176"/>
    </source>
</evidence>
<gene>
    <name evidence="1" type="ORF">pv_38</name>
</gene>
<dbReference type="GeneID" id="18266066"/>
<dbReference type="OrthoDB" id="40807at10239"/>
<accession>W5SA16</accession>
<organism evidence="1 2">
    <name type="scientific">Pithovirus sibericum</name>
    <dbReference type="NCBI Taxonomy" id="1450746"/>
    <lineage>
        <taxon>Viruses</taxon>
        <taxon>Pithoviruses</taxon>
        <taxon>Orthopithovirinae</taxon>
        <taxon>Alphapithovirus</taxon>
        <taxon>Alphapithovirus sibericum</taxon>
    </lineage>
</organism>
<protein>
    <submittedName>
        <fullName evidence="1">Uncharacterized protein</fullName>
    </submittedName>
</protein>
<dbReference type="InterPro" id="IPR008921">
    <property type="entry name" value="DNA_pol3_clamp-load_cplx_C"/>
</dbReference>
<reference evidence="1 2" key="1">
    <citation type="journal article" date="2014" name="Proc. Natl. Acad. Sci. U.S.A.">
        <title>Thirty-thousand-year-old distant relative of giant icosahedral DNA viruses with a pandoravirus morphology.</title>
        <authorList>
            <person name="Legendre M."/>
            <person name="Bartoli J."/>
            <person name="Shmakova L."/>
            <person name="Jeudy S."/>
            <person name="Labadie K."/>
            <person name="Adrait A."/>
            <person name="Lescot M."/>
            <person name="Poirot O."/>
            <person name="Bertaux L."/>
            <person name="Bruley C."/>
            <person name="Coute Y."/>
            <person name="Rivkina E."/>
            <person name="Abergel C."/>
            <person name="Claverie J.M."/>
        </authorList>
    </citation>
    <scope>NUCLEOTIDE SEQUENCE [LARGE SCALE GENOMIC DNA]</scope>
    <source>
        <strain evidence="1">P1084-T</strain>
    </source>
</reference>
<dbReference type="GO" id="GO:0006260">
    <property type="term" value="P:DNA replication"/>
    <property type="evidence" value="ECO:0007669"/>
    <property type="project" value="InterPro"/>
</dbReference>
<dbReference type="SUPFAM" id="SSF48019">
    <property type="entry name" value="post-AAA+ oligomerization domain-like"/>
    <property type="match status" value="1"/>
</dbReference>
<dbReference type="RefSeq" id="YP_009000940.1">
    <property type="nucleotide sequence ID" value="NC_023423.1"/>
</dbReference>
<sequence length="633" mass="71972">MASFVYKGLMGGSLGRNGHPIDVLKSWLQKAIRRGLKDEALYCALRLFEFAYEGGYSVLSDREKIEEKWPGRAIFSNFLNRLIVCSGEDIGIGSLGSLPMIDAFIEFLRNDSSIEGFEERIRQLISLILFLCAQPKSRLVSHSKATFYDGLNSPIFHPKIEEKIPHLREWLTEIEAYQSDLDKLKFVLSNFTSRPELFRFLAVRYALCLHFSPEKKKISRGWPKKRNLLSPIVYEVWNLYLDCSPNNPILTTLYKWYQRENENMIYLVLATLALVLPSEANFSSMTFEESRTAEQIFSESLGEVRVAPEWAVDKHTQKGRSQGKSSVDFALEGSRIEFAWNYSPVVLEEIYQMIRGSGVTLETIPRASLKSDFNLTSEQLTSILSCPRGQLRTSGHKPSVFLSFADKFAYKGPWKESNRLKLETVQARSLCFKLLGSSAIPVEIGTDSNSDFWIRTPLLATVPPENWTYETKTGKLEGGDVSIPDRKSTGILQLSKLPVEQQAEILFGEQFVYRSYLDAVFLGAGDQGPHNNLIFSQDGQIKSVLIDYEDSSGRQEITEFASVFSKSNSILRQIVQIGLEKYPSRKDDIRLHLQETLPRFLTSVKQICIELNPEISIPFEKNLQMLQSLLPLL</sequence>
<dbReference type="KEGG" id="vg:18266066"/>
<dbReference type="GO" id="GO:0003677">
    <property type="term" value="F:DNA binding"/>
    <property type="evidence" value="ECO:0007669"/>
    <property type="project" value="InterPro"/>
</dbReference>
<name>W5SA16_9VIRU</name>